<organism evidence="1 2">
    <name type="scientific">Phlebiopsis gigantea (strain 11061_1 CR5-6)</name>
    <name type="common">White-rot fungus</name>
    <name type="synonym">Peniophora gigantea</name>
    <dbReference type="NCBI Taxonomy" id="745531"/>
    <lineage>
        <taxon>Eukaryota</taxon>
        <taxon>Fungi</taxon>
        <taxon>Dikarya</taxon>
        <taxon>Basidiomycota</taxon>
        <taxon>Agaricomycotina</taxon>
        <taxon>Agaricomycetes</taxon>
        <taxon>Polyporales</taxon>
        <taxon>Phanerochaetaceae</taxon>
        <taxon>Phlebiopsis</taxon>
    </lineage>
</organism>
<dbReference type="HOGENOM" id="CLU_1611388_0_0_1"/>
<name>A0A0C3RUX7_PHLG1</name>
<evidence type="ECO:0000313" key="1">
    <source>
        <dbReference type="EMBL" id="KIP04931.1"/>
    </source>
</evidence>
<sequence length="165" mass="17627">MHGPTVLPDALVRIHASTRCRVSSRFDLDLDAAPKNASQFNSGDGLHPNVAGDEAIADAFDLGVFSNASYAVHNSGSTMSLPNERVLSLIEELHAAVTGMSSSMFHKHNDKPITIDCLDLTPHLQAVKALWLTVEPQILICQEYGDALAFIETESSDAAPAQMGG</sequence>
<gene>
    <name evidence="1" type="ORF">PHLGIDRAFT_120288</name>
</gene>
<dbReference type="EMBL" id="KN840558">
    <property type="protein sequence ID" value="KIP04931.1"/>
    <property type="molecule type" value="Genomic_DNA"/>
</dbReference>
<evidence type="ECO:0000313" key="2">
    <source>
        <dbReference type="Proteomes" id="UP000053257"/>
    </source>
</evidence>
<dbReference type="Proteomes" id="UP000053257">
    <property type="component" value="Unassembled WGS sequence"/>
</dbReference>
<reference evidence="1 2" key="1">
    <citation type="journal article" date="2014" name="PLoS Genet.">
        <title>Analysis of the Phlebiopsis gigantea genome, transcriptome and secretome provides insight into its pioneer colonization strategies of wood.</title>
        <authorList>
            <person name="Hori C."/>
            <person name="Ishida T."/>
            <person name="Igarashi K."/>
            <person name="Samejima M."/>
            <person name="Suzuki H."/>
            <person name="Master E."/>
            <person name="Ferreira P."/>
            <person name="Ruiz-Duenas F.J."/>
            <person name="Held B."/>
            <person name="Canessa P."/>
            <person name="Larrondo L.F."/>
            <person name="Schmoll M."/>
            <person name="Druzhinina I.S."/>
            <person name="Kubicek C.P."/>
            <person name="Gaskell J.A."/>
            <person name="Kersten P."/>
            <person name="St John F."/>
            <person name="Glasner J."/>
            <person name="Sabat G."/>
            <person name="Splinter BonDurant S."/>
            <person name="Syed K."/>
            <person name="Yadav J."/>
            <person name="Mgbeahuruike A.C."/>
            <person name="Kovalchuk A."/>
            <person name="Asiegbu F.O."/>
            <person name="Lackner G."/>
            <person name="Hoffmeister D."/>
            <person name="Rencoret J."/>
            <person name="Gutierrez A."/>
            <person name="Sun H."/>
            <person name="Lindquist E."/>
            <person name="Barry K."/>
            <person name="Riley R."/>
            <person name="Grigoriev I.V."/>
            <person name="Henrissat B."/>
            <person name="Kues U."/>
            <person name="Berka R.M."/>
            <person name="Martinez A.T."/>
            <person name="Covert S.F."/>
            <person name="Blanchette R.A."/>
            <person name="Cullen D."/>
        </authorList>
    </citation>
    <scope>NUCLEOTIDE SEQUENCE [LARGE SCALE GENOMIC DNA]</scope>
    <source>
        <strain evidence="1 2">11061_1 CR5-6</strain>
    </source>
</reference>
<keyword evidence="2" id="KW-1185">Reference proteome</keyword>
<protein>
    <submittedName>
        <fullName evidence="1">Uncharacterized protein</fullName>
    </submittedName>
</protein>
<proteinExistence type="predicted"/>
<dbReference type="SUPFAM" id="SSF52266">
    <property type="entry name" value="SGNH hydrolase"/>
    <property type="match status" value="1"/>
</dbReference>
<dbReference type="AlphaFoldDB" id="A0A0C3RUX7"/>
<dbReference type="OrthoDB" id="10071171at2759"/>
<accession>A0A0C3RUX7</accession>